<dbReference type="Proteomes" id="UP000017836">
    <property type="component" value="Unassembled WGS sequence"/>
</dbReference>
<accession>W1NFX6</accession>
<dbReference type="AlphaFoldDB" id="W1NFX6"/>
<dbReference type="Gramene" id="ERM94672">
    <property type="protein sequence ID" value="ERM94672"/>
    <property type="gene ID" value="AMTR_s00011p00221890"/>
</dbReference>
<gene>
    <name evidence="1" type="ORF">AMTR_s00011p00221890</name>
</gene>
<dbReference type="HOGENOM" id="CLU_1995673_0_0_1"/>
<keyword evidence="2" id="KW-1185">Reference proteome</keyword>
<organism evidence="1 2">
    <name type="scientific">Amborella trichopoda</name>
    <dbReference type="NCBI Taxonomy" id="13333"/>
    <lineage>
        <taxon>Eukaryota</taxon>
        <taxon>Viridiplantae</taxon>
        <taxon>Streptophyta</taxon>
        <taxon>Embryophyta</taxon>
        <taxon>Tracheophyta</taxon>
        <taxon>Spermatophyta</taxon>
        <taxon>Magnoliopsida</taxon>
        <taxon>Amborellales</taxon>
        <taxon>Amborellaceae</taxon>
        <taxon>Amborella</taxon>
    </lineage>
</organism>
<name>W1NFX6_AMBTC</name>
<dbReference type="EMBL" id="KI397507">
    <property type="protein sequence ID" value="ERM94672.1"/>
    <property type="molecule type" value="Genomic_DNA"/>
</dbReference>
<evidence type="ECO:0000313" key="1">
    <source>
        <dbReference type="EMBL" id="ERM94672.1"/>
    </source>
</evidence>
<sequence length="125" mass="13953">MGKRFRCGCGYKGGYERRDATVLCAGVRANVSKEKQQCWAWVEMRTSLSTGREVHWVRRGQRCAGIEHEQRCAGLAEVCRDGTRKEAHWVKRDKRCTRIELGQRCAGLGVDKGVLGLSTGRGVLG</sequence>
<reference evidence="2" key="1">
    <citation type="journal article" date="2013" name="Science">
        <title>The Amborella genome and the evolution of flowering plants.</title>
        <authorList>
            <consortium name="Amborella Genome Project"/>
        </authorList>
    </citation>
    <scope>NUCLEOTIDE SEQUENCE [LARGE SCALE GENOMIC DNA]</scope>
</reference>
<proteinExistence type="predicted"/>
<evidence type="ECO:0000313" key="2">
    <source>
        <dbReference type="Proteomes" id="UP000017836"/>
    </source>
</evidence>
<protein>
    <submittedName>
        <fullName evidence="1">Uncharacterized protein</fullName>
    </submittedName>
</protein>